<feature type="domain" description="PsbP C-terminal" evidence="1">
    <location>
        <begin position="8"/>
        <end position="77"/>
    </location>
</feature>
<dbReference type="SUPFAM" id="SSF55724">
    <property type="entry name" value="Mog1p/PsbP-like"/>
    <property type="match status" value="1"/>
</dbReference>
<dbReference type="AlphaFoldDB" id="A0A445BZ24"/>
<dbReference type="Pfam" id="PF01789">
    <property type="entry name" value="PsbP"/>
    <property type="match status" value="1"/>
</dbReference>
<dbReference type="Proteomes" id="UP000289738">
    <property type="component" value="Chromosome A08"/>
</dbReference>
<dbReference type="GO" id="GO:0019898">
    <property type="term" value="C:extrinsic component of membrane"/>
    <property type="evidence" value="ECO:0007669"/>
    <property type="project" value="InterPro"/>
</dbReference>
<dbReference type="GO" id="GO:0015979">
    <property type="term" value="P:photosynthesis"/>
    <property type="evidence" value="ECO:0007669"/>
    <property type="project" value="InterPro"/>
</dbReference>
<evidence type="ECO:0000259" key="1">
    <source>
        <dbReference type="Pfam" id="PF01789"/>
    </source>
</evidence>
<keyword evidence="3" id="KW-1185">Reference proteome</keyword>
<dbReference type="GO" id="GO:0005509">
    <property type="term" value="F:calcium ion binding"/>
    <property type="evidence" value="ECO:0007669"/>
    <property type="project" value="InterPro"/>
</dbReference>
<dbReference type="InterPro" id="IPR016123">
    <property type="entry name" value="Mog1/PsbP_a/b/a-sand"/>
</dbReference>
<sequence length="101" mass="11184">MAQELDLELQRYTDSKEGFTLLIPSSWTKVDKAGATALFQDAIMGSNNIGVVVKPVRLANLGEFGSPEFVAVSIYKQKGVRYSVWILIPTKNSGQDLFFLN</sequence>
<comment type="caution">
    <text evidence="2">The sequence shown here is derived from an EMBL/GenBank/DDBJ whole genome shotgun (WGS) entry which is preliminary data.</text>
</comment>
<dbReference type="PANTHER" id="PTHR31407:SF3">
    <property type="entry name" value="PSBP DOMAIN-CONTAINING PROTEIN 2, CHLOROPLASTIC"/>
    <property type="match status" value="1"/>
</dbReference>
<dbReference type="PANTHER" id="PTHR31407">
    <property type="match status" value="1"/>
</dbReference>
<dbReference type="InterPro" id="IPR002683">
    <property type="entry name" value="PsbP_C"/>
</dbReference>
<dbReference type="EMBL" id="SDMP01000008">
    <property type="protein sequence ID" value="RYR44014.1"/>
    <property type="molecule type" value="Genomic_DNA"/>
</dbReference>
<dbReference type="GO" id="GO:0009654">
    <property type="term" value="C:photosystem II oxygen evolving complex"/>
    <property type="evidence" value="ECO:0007669"/>
    <property type="project" value="InterPro"/>
</dbReference>
<dbReference type="Gene3D" id="3.40.1000.10">
    <property type="entry name" value="Mog1/PsbP, alpha/beta/alpha sandwich"/>
    <property type="match status" value="1"/>
</dbReference>
<evidence type="ECO:0000313" key="2">
    <source>
        <dbReference type="EMBL" id="RYR44014.1"/>
    </source>
</evidence>
<name>A0A445BZ24_ARAHY</name>
<gene>
    <name evidence="2" type="ORF">Ahy_A08g040394</name>
</gene>
<accession>A0A445BZ24</accession>
<proteinExistence type="predicted"/>
<evidence type="ECO:0000313" key="3">
    <source>
        <dbReference type="Proteomes" id="UP000289738"/>
    </source>
</evidence>
<protein>
    <recommendedName>
        <fullName evidence="1">PsbP C-terminal domain-containing protein</fullName>
    </recommendedName>
</protein>
<reference evidence="2 3" key="1">
    <citation type="submission" date="2019-01" db="EMBL/GenBank/DDBJ databases">
        <title>Sequencing of cultivated peanut Arachis hypogaea provides insights into genome evolution and oil improvement.</title>
        <authorList>
            <person name="Chen X."/>
        </authorList>
    </citation>
    <scope>NUCLEOTIDE SEQUENCE [LARGE SCALE GENOMIC DNA]</scope>
    <source>
        <strain evidence="3">cv. Fuhuasheng</strain>
        <tissue evidence="2">Leaves</tissue>
    </source>
</reference>
<dbReference type="STRING" id="3818.A0A445BZ24"/>
<organism evidence="2 3">
    <name type="scientific">Arachis hypogaea</name>
    <name type="common">Peanut</name>
    <dbReference type="NCBI Taxonomy" id="3818"/>
    <lineage>
        <taxon>Eukaryota</taxon>
        <taxon>Viridiplantae</taxon>
        <taxon>Streptophyta</taxon>
        <taxon>Embryophyta</taxon>
        <taxon>Tracheophyta</taxon>
        <taxon>Spermatophyta</taxon>
        <taxon>Magnoliopsida</taxon>
        <taxon>eudicotyledons</taxon>
        <taxon>Gunneridae</taxon>
        <taxon>Pentapetalae</taxon>
        <taxon>rosids</taxon>
        <taxon>fabids</taxon>
        <taxon>Fabales</taxon>
        <taxon>Fabaceae</taxon>
        <taxon>Papilionoideae</taxon>
        <taxon>50 kb inversion clade</taxon>
        <taxon>dalbergioids sensu lato</taxon>
        <taxon>Dalbergieae</taxon>
        <taxon>Pterocarpus clade</taxon>
        <taxon>Arachis</taxon>
    </lineage>
</organism>